<feature type="chain" id="PRO_5045289819" evidence="2">
    <location>
        <begin position="21"/>
        <end position="279"/>
    </location>
</feature>
<dbReference type="PROSITE" id="PS51257">
    <property type="entry name" value="PROKAR_LIPOPROTEIN"/>
    <property type="match status" value="1"/>
</dbReference>
<keyword evidence="1 2" id="KW-0732">Signal</keyword>
<dbReference type="SUPFAM" id="SSF53850">
    <property type="entry name" value="Periplasmic binding protein-like II"/>
    <property type="match status" value="1"/>
</dbReference>
<evidence type="ECO:0000313" key="5">
    <source>
        <dbReference type="Proteomes" id="UP000664601"/>
    </source>
</evidence>
<name>A0ABS3LEV6_9ENTE</name>
<dbReference type="Gene3D" id="3.40.190.10">
    <property type="entry name" value="Periplasmic binding protein-like II"/>
    <property type="match status" value="2"/>
</dbReference>
<dbReference type="CDD" id="cd00996">
    <property type="entry name" value="PBP2_AatB_like"/>
    <property type="match status" value="1"/>
</dbReference>
<evidence type="ECO:0000256" key="2">
    <source>
        <dbReference type="SAM" id="SignalP"/>
    </source>
</evidence>
<reference evidence="4 5" key="1">
    <citation type="submission" date="2021-03" db="EMBL/GenBank/DDBJ databases">
        <title>Enterococcal diversity collection.</title>
        <authorList>
            <person name="Gilmore M.S."/>
            <person name="Schwartzman J."/>
            <person name="Van Tyne D."/>
            <person name="Martin M."/>
            <person name="Earl A.M."/>
            <person name="Manson A.L."/>
            <person name="Straub T."/>
            <person name="Salamzade R."/>
            <person name="Saavedra J."/>
            <person name="Lebreton F."/>
            <person name="Prichula J."/>
            <person name="Schaufler K."/>
            <person name="Gaca A."/>
            <person name="Sgardioli B."/>
            <person name="Wagenaar J."/>
            <person name="Strong T."/>
        </authorList>
    </citation>
    <scope>NUCLEOTIDE SEQUENCE [LARGE SCALE GENOMIC DNA]</scope>
    <source>
        <strain evidence="4 5">669A</strain>
    </source>
</reference>
<dbReference type="Proteomes" id="UP000664601">
    <property type="component" value="Unassembled WGS sequence"/>
</dbReference>
<dbReference type="PANTHER" id="PTHR35936:SF34">
    <property type="entry name" value="ABC TRANSPORTER EXTRACELLULAR-BINDING PROTEIN YCKB-RELATED"/>
    <property type="match status" value="1"/>
</dbReference>
<dbReference type="PANTHER" id="PTHR35936">
    <property type="entry name" value="MEMBRANE-BOUND LYTIC MUREIN TRANSGLYCOSYLASE F"/>
    <property type="match status" value="1"/>
</dbReference>
<comment type="caution">
    <text evidence="4">The sequence shown here is derived from an EMBL/GenBank/DDBJ whole genome shotgun (WGS) entry which is preliminary data.</text>
</comment>
<dbReference type="EMBL" id="JAFREM010000030">
    <property type="protein sequence ID" value="MBO1308165.1"/>
    <property type="molecule type" value="Genomic_DNA"/>
</dbReference>
<evidence type="ECO:0000256" key="1">
    <source>
        <dbReference type="ARBA" id="ARBA00022729"/>
    </source>
</evidence>
<dbReference type="SMART" id="SM00062">
    <property type="entry name" value="PBPb"/>
    <property type="match status" value="1"/>
</dbReference>
<accession>A0ABS3LEV6</accession>
<feature type="signal peptide" evidence="2">
    <location>
        <begin position="1"/>
        <end position="20"/>
    </location>
</feature>
<feature type="domain" description="Solute-binding protein family 3/N-terminal" evidence="3">
    <location>
        <begin position="45"/>
        <end position="273"/>
    </location>
</feature>
<protein>
    <submittedName>
        <fullName evidence="4">Amino acid ABC transporter substrate-binding protein</fullName>
    </submittedName>
</protein>
<proteinExistence type="predicted"/>
<dbReference type="Pfam" id="PF00497">
    <property type="entry name" value="SBP_bac_3"/>
    <property type="match status" value="1"/>
</dbReference>
<keyword evidence="5" id="KW-1185">Reference proteome</keyword>
<evidence type="ECO:0000313" key="4">
    <source>
        <dbReference type="EMBL" id="MBO1308165.1"/>
    </source>
</evidence>
<evidence type="ECO:0000259" key="3">
    <source>
        <dbReference type="SMART" id="SM00062"/>
    </source>
</evidence>
<dbReference type="RefSeq" id="WP_207675157.1">
    <property type="nucleotide sequence ID" value="NZ_JAFREM010000030.1"/>
</dbReference>
<sequence length="279" mass="31242">MKLKKFVLGTVALVSVAVLGACGNGSNDDEASNENTWQQVEESKKITIGLDDTFVPMGFKDEDGEIVGFDIDLAKAVFEQYDIEPTFQPIDWSMKENELENGTIDLIWNGYTMTKAREEKVAFTKPYAKNEQVIVAEKDSGITKDEDLKDKILGAQEGSSGYEAFNNEPEKLKDLVTDQDATLYASFNEAFIDLESGRIDGLLIDRVYADYYLKQAGKTDDFTVFNAGFNNENFAVGARKDDTELVGKINDAFDKLQEDGKYGEISQKWFGEEWSLPED</sequence>
<gene>
    <name evidence="4" type="ORF">JZO70_18460</name>
</gene>
<dbReference type="InterPro" id="IPR001638">
    <property type="entry name" value="Solute-binding_3/MltF_N"/>
</dbReference>
<organism evidence="4 5">
    <name type="scientific">Candidatus Enterococcus moelleringii</name>
    <dbReference type="NCBI Taxonomy" id="2815325"/>
    <lineage>
        <taxon>Bacteria</taxon>
        <taxon>Bacillati</taxon>
        <taxon>Bacillota</taxon>
        <taxon>Bacilli</taxon>
        <taxon>Lactobacillales</taxon>
        <taxon>Enterococcaceae</taxon>
        <taxon>Enterococcus</taxon>
    </lineage>
</organism>